<dbReference type="Gene3D" id="3.40.50.2300">
    <property type="match status" value="1"/>
</dbReference>
<protein>
    <submittedName>
        <fullName evidence="2">Uncharacterized protein</fullName>
    </submittedName>
</protein>
<gene>
    <name evidence="2" type="ORF">BEMITA_LOCUS230</name>
</gene>
<feature type="transmembrane region" description="Helical" evidence="1">
    <location>
        <begin position="322"/>
        <end position="344"/>
    </location>
</feature>
<dbReference type="InterPro" id="IPR028082">
    <property type="entry name" value="Peripla_BP_I"/>
</dbReference>
<dbReference type="Proteomes" id="UP001152759">
    <property type="component" value="Unassembled WGS sequence"/>
</dbReference>
<dbReference type="SUPFAM" id="SSF53822">
    <property type="entry name" value="Periplasmic binding protein-like I"/>
    <property type="match status" value="1"/>
</dbReference>
<evidence type="ECO:0000313" key="2">
    <source>
        <dbReference type="EMBL" id="CAH0750184.1"/>
    </source>
</evidence>
<sequence>MSVNLLKEQKFGSDHLWKNLIKNILVTKIAGLKKSRDKIVIINELSDHSSLKPIILEEDVKRISRIAPSSGLEELFRPRKNSEISVGSYVDESAGSVAHNPAALRGFLSRETAKNWSETSVSCTFFTVFARRFSRIAPSSGLEELFRPAFFADSAKQRTRGAFPTGKSHSAGHLQANMLGFSSSHKEERPYLVDRDPPIRIESLPTAALFGPLVKVKLIEGGQSLSDRRDEHISLTIRGITGHVRIDDNGDRDADYSVLDLDPITGQFEVVAHHYGETKKYNPVPGKRIHWPGGKDGPPADVPPCGFMGNDPDCNSGEMLSIVIYGVVAFFSLVLTVLVLACYASRVIP</sequence>
<accession>A0AAI8Y627</accession>
<reference evidence="2" key="1">
    <citation type="submission" date="2021-12" db="EMBL/GenBank/DDBJ databases">
        <authorList>
            <person name="King R."/>
        </authorList>
    </citation>
    <scope>NUCLEOTIDE SEQUENCE</scope>
</reference>
<dbReference type="AlphaFoldDB" id="A0AAI8Y627"/>
<evidence type="ECO:0000313" key="3">
    <source>
        <dbReference type="Proteomes" id="UP001152759"/>
    </source>
</evidence>
<name>A0AAI8Y627_BEMTA</name>
<comment type="caution">
    <text evidence="2">The sequence shown here is derived from an EMBL/GenBank/DDBJ whole genome shotgun (WGS) entry which is preliminary data.</text>
</comment>
<keyword evidence="1" id="KW-0472">Membrane</keyword>
<keyword evidence="1" id="KW-1133">Transmembrane helix</keyword>
<organism evidence="2 3">
    <name type="scientific">Bemisia tabaci</name>
    <name type="common">Sweetpotato whitefly</name>
    <name type="synonym">Aleurodes tabaci</name>
    <dbReference type="NCBI Taxonomy" id="7038"/>
    <lineage>
        <taxon>Eukaryota</taxon>
        <taxon>Metazoa</taxon>
        <taxon>Ecdysozoa</taxon>
        <taxon>Arthropoda</taxon>
        <taxon>Hexapoda</taxon>
        <taxon>Insecta</taxon>
        <taxon>Pterygota</taxon>
        <taxon>Neoptera</taxon>
        <taxon>Paraneoptera</taxon>
        <taxon>Hemiptera</taxon>
        <taxon>Sternorrhyncha</taxon>
        <taxon>Aleyrodoidea</taxon>
        <taxon>Aleyrodidae</taxon>
        <taxon>Aleyrodinae</taxon>
        <taxon>Bemisia</taxon>
    </lineage>
</organism>
<dbReference type="FunFam" id="3.40.50.2300:FF:000153">
    <property type="entry name" value="Guanylate cyclase"/>
    <property type="match status" value="1"/>
</dbReference>
<keyword evidence="1" id="KW-0812">Transmembrane</keyword>
<keyword evidence="3" id="KW-1185">Reference proteome</keyword>
<proteinExistence type="predicted"/>
<evidence type="ECO:0000256" key="1">
    <source>
        <dbReference type="SAM" id="Phobius"/>
    </source>
</evidence>
<dbReference type="EMBL" id="CAKKNF020000110">
    <property type="protein sequence ID" value="CAH0750184.1"/>
    <property type="molecule type" value="Genomic_DNA"/>
</dbReference>